<reference evidence="3" key="1">
    <citation type="submission" date="2024-07" db="EMBL/GenBank/DDBJ databases">
        <title>Genome Analysis of a Potential Novel Vibrio Species Secreting pH- and Thermo-stable Alginate Lyase and its Application in Producing Alginate Oligosaccharides.</title>
        <authorList>
            <person name="Huang H."/>
            <person name="Bao K."/>
        </authorList>
    </citation>
    <scope>NUCLEOTIDE SEQUENCE</scope>
    <source>
        <strain evidence="3">HB236076</strain>
    </source>
</reference>
<dbReference type="CDD" id="cd07534">
    <property type="entry name" value="HAD_CAP"/>
    <property type="match status" value="1"/>
</dbReference>
<gene>
    <name evidence="3" type="ORF">AB0763_00705</name>
</gene>
<dbReference type="RefSeq" id="WP_306101867.1">
    <property type="nucleotide sequence ID" value="NZ_CP162601.1"/>
</dbReference>
<dbReference type="SUPFAM" id="SSF56784">
    <property type="entry name" value="HAD-like"/>
    <property type="match status" value="1"/>
</dbReference>
<feature type="signal peptide" evidence="2">
    <location>
        <begin position="1"/>
        <end position="25"/>
    </location>
</feature>
<dbReference type="PIRSF" id="PIRSF019271">
    <property type="entry name" value="Acid_Ptase_C"/>
    <property type="match status" value="1"/>
</dbReference>
<dbReference type="Pfam" id="PF03767">
    <property type="entry name" value="Acid_phosphat_B"/>
    <property type="match status" value="1"/>
</dbReference>
<keyword evidence="1 2" id="KW-0732">Signal</keyword>
<accession>A0AB39HFW5</accession>
<dbReference type="KEGG" id="vih:AB0763_00705"/>
<sequence>MMSRCRTLLASSALILSTFSAHSIADTPEYTGNDLNQQLVMATMWMQVSGEYRALAHQAFNLAHLQFDKVKNTYQGDKKLAVVVDVDETVLDNSAYEAWLLGQDKGYSSETWNQWMAASQAIAIPGAVDFLNYVVEQGGDVFYITNRREVGYEGTERNLKAAGFPQVDKAHLILRTDTSNKEPRRQAVVKDHHIALLMGDNLNDFSKDFHVNSLEETYQVVEDNKEKFGAEFIVLPNPTYGDWEGKVYKGNWGASAADKDAMRKEALRYWDTETK</sequence>
<evidence type="ECO:0000256" key="1">
    <source>
        <dbReference type="ARBA" id="ARBA00022729"/>
    </source>
</evidence>
<keyword evidence="3" id="KW-0449">Lipoprotein</keyword>
<dbReference type="InterPro" id="IPR036412">
    <property type="entry name" value="HAD-like_sf"/>
</dbReference>
<dbReference type="SFLD" id="SFLDS00003">
    <property type="entry name" value="Haloacid_Dehalogenase"/>
    <property type="match status" value="1"/>
</dbReference>
<name>A0AB39HFW5_9VIBR</name>
<dbReference type="EMBL" id="CP162601">
    <property type="protein sequence ID" value="XDK25206.1"/>
    <property type="molecule type" value="Genomic_DNA"/>
</dbReference>
<proteinExistence type="predicted"/>
<organism evidence="3">
    <name type="scientific">Vibrio sp. HB236076</name>
    <dbReference type="NCBI Taxonomy" id="3232307"/>
    <lineage>
        <taxon>Bacteria</taxon>
        <taxon>Pseudomonadati</taxon>
        <taxon>Pseudomonadota</taxon>
        <taxon>Gammaproteobacteria</taxon>
        <taxon>Vibrionales</taxon>
        <taxon>Vibrionaceae</taxon>
        <taxon>Vibrio</taxon>
    </lineage>
</organism>
<dbReference type="NCBIfam" id="TIGR01533">
    <property type="entry name" value="lipo_e_P4"/>
    <property type="match status" value="1"/>
</dbReference>
<protein>
    <submittedName>
        <fullName evidence="3">5'-nucleotidase, lipoprotein e(P4) family</fullName>
    </submittedName>
</protein>
<dbReference type="InterPro" id="IPR006423">
    <property type="entry name" value="Lipo_e_P4"/>
</dbReference>
<feature type="chain" id="PRO_5044285205" evidence="2">
    <location>
        <begin position="26"/>
        <end position="275"/>
    </location>
</feature>
<evidence type="ECO:0000256" key="2">
    <source>
        <dbReference type="SAM" id="SignalP"/>
    </source>
</evidence>
<dbReference type="InterPro" id="IPR023214">
    <property type="entry name" value="HAD_sf"/>
</dbReference>
<dbReference type="SFLD" id="SFLDG01125">
    <property type="entry name" value="C1.1:_Acid_Phosphatase_Like"/>
    <property type="match status" value="1"/>
</dbReference>
<evidence type="ECO:0000313" key="3">
    <source>
        <dbReference type="EMBL" id="XDK25206.1"/>
    </source>
</evidence>
<dbReference type="GO" id="GO:0009279">
    <property type="term" value="C:cell outer membrane"/>
    <property type="evidence" value="ECO:0007669"/>
    <property type="project" value="InterPro"/>
</dbReference>
<dbReference type="AlphaFoldDB" id="A0AB39HFW5"/>
<dbReference type="PANTHER" id="PTHR31284:SF10">
    <property type="entry name" value="ACID PHOSPHATASE-LIKE PROTEIN"/>
    <property type="match status" value="1"/>
</dbReference>
<dbReference type="InterPro" id="IPR005519">
    <property type="entry name" value="Acid_phosphat_B-like"/>
</dbReference>
<dbReference type="PANTHER" id="PTHR31284">
    <property type="entry name" value="ACID PHOSPHATASE-LIKE PROTEIN"/>
    <property type="match status" value="1"/>
</dbReference>
<dbReference type="Gene3D" id="3.40.50.1000">
    <property type="entry name" value="HAD superfamily/HAD-like"/>
    <property type="match status" value="1"/>
</dbReference>